<evidence type="ECO:0000256" key="2">
    <source>
        <dbReference type="SAM" id="SignalP"/>
    </source>
</evidence>
<dbReference type="Proteomes" id="UP000198577">
    <property type="component" value="Unassembled WGS sequence"/>
</dbReference>
<dbReference type="RefSeq" id="WP_025747153.1">
    <property type="nucleotide sequence ID" value="NZ_FOXR01000004.1"/>
</dbReference>
<keyword evidence="4" id="KW-1185">Reference proteome</keyword>
<name>A0A1I5TBB2_9FIRM</name>
<organism evidence="3 4">
    <name type="scientific">Caldicoprobacter faecalis</name>
    <dbReference type="NCBI Taxonomy" id="937334"/>
    <lineage>
        <taxon>Bacteria</taxon>
        <taxon>Bacillati</taxon>
        <taxon>Bacillota</taxon>
        <taxon>Clostridia</taxon>
        <taxon>Caldicoprobacterales</taxon>
        <taxon>Caldicoprobacteraceae</taxon>
        <taxon>Caldicoprobacter</taxon>
    </lineage>
</organism>
<protein>
    <submittedName>
        <fullName evidence="3">ABC-type glycerol-3-phosphate transport system, substrate-binding protein</fullName>
    </submittedName>
</protein>
<proteinExistence type="predicted"/>
<dbReference type="Gene3D" id="3.40.190.10">
    <property type="entry name" value="Periplasmic binding protein-like II"/>
    <property type="match status" value="1"/>
</dbReference>
<keyword evidence="2" id="KW-0732">Signal</keyword>
<dbReference type="EMBL" id="FOXR01000004">
    <property type="protein sequence ID" value="SFP80302.1"/>
    <property type="molecule type" value="Genomic_DNA"/>
</dbReference>
<feature type="signal peptide" evidence="2">
    <location>
        <begin position="1"/>
        <end position="21"/>
    </location>
</feature>
<gene>
    <name evidence="3" type="ORF">SAMN05444406_10442</name>
</gene>
<dbReference type="AlphaFoldDB" id="A0A1I5TBB2"/>
<accession>A0A1I5TBB2</accession>
<dbReference type="STRING" id="937334.SAMN05444406_10442"/>
<dbReference type="PANTHER" id="PTHR43649:SF12">
    <property type="entry name" value="DIACETYLCHITOBIOSE BINDING PROTEIN DASA"/>
    <property type="match status" value="1"/>
</dbReference>
<dbReference type="PROSITE" id="PS51257">
    <property type="entry name" value="PROKAR_LIPOPROTEIN"/>
    <property type="match status" value="1"/>
</dbReference>
<reference evidence="3 4" key="1">
    <citation type="submission" date="2016-10" db="EMBL/GenBank/DDBJ databases">
        <authorList>
            <person name="de Groot N.N."/>
        </authorList>
    </citation>
    <scope>NUCLEOTIDE SEQUENCE [LARGE SCALE GENOMIC DNA]</scope>
    <source>
        <strain evidence="3 4">DSM 20678</strain>
    </source>
</reference>
<dbReference type="OrthoDB" id="383937at2"/>
<evidence type="ECO:0000256" key="1">
    <source>
        <dbReference type="SAM" id="MobiDB-lite"/>
    </source>
</evidence>
<evidence type="ECO:0000313" key="3">
    <source>
        <dbReference type="EMBL" id="SFP80302.1"/>
    </source>
</evidence>
<feature type="compositionally biased region" description="Acidic residues" evidence="1">
    <location>
        <begin position="39"/>
        <end position="56"/>
    </location>
</feature>
<dbReference type="InterPro" id="IPR006059">
    <property type="entry name" value="SBP"/>
</dbReference>
<dbReference type="InterPro" id="IPR050490">
    <property type="entry name" value="Bact_solute-bd_prot1"/>
</dbReference>
<feature type="chain" id="PRO_5038375368" evidence="2">
    <location>
        <begin position="22"/>
        <end position="518"/>
    </location>
</feature>
<feature type="region of interest" description="Disordered" evidence="1">
    <location>
        <begin position="26"/>
        <end position="65"/>
    </location>
</feature>
<dbReference type="Pfam" id="PF01547">
    <property type="entry name" value="SBP_bac_1"/>
    <property type="match status" value="1"/>
</dbReference>
<sequence>MKGKKSIVLLLALCFIISMVAACSKKETPEQTTTPVETPSDESSEQPEESKEEDETNKDPFPGADLGGVTLKVWGLPNPETVDEAQKEMWAERLKTVEEKFNCKLDFSGLEGVGWNDVPQKIITSVAAGDPVIDFGEMSRYYISDLVTNDAIIDMTEVVKNYNLPKAYWEGGCQWGDKIVGFSKDPMLPWSALVYRRDIIKEVGMEKTPGEMFVEGKWSLDDFYKYCKELQSKLPEGTYVLGIHALNWARGAAFANGAYMMDSKTYHPGYLSDGFIEIVEFFQKLVEEGIAVNATEVVRDDGTKGYDWNPAQQGFDEGKIVITHGDNWNFDEWAAKFDFGVVPFPWGSNVTLKDPNDYRTLSDNYTNYYKDCGVFVVVKGGEKKATPEQYMNLLFSYWPEKAELMLENREREAKGEPITWEGKGAYRWFSTDLDAELWDWYIGRYKFDPTDTTAQSPVFFRALYKVCAVGGSPRAEFEAVVGEDLHAMIEAGLINEAQLPDDLKQKVAEFRETLDKEQ</sequence>
<dbReference type="SUPFAM" id="SSF53850">
    <property type="entry name" value="Periplasmic binding protein-like II"/>
    <property type="match status" value="1"/>
</dbReference>
<dbReference type="PANTHER" id="PTHR43649">
    <property type="entry name" value="ARABINOSE-BINDING PROTEIN-RELATED"/>
    <property type="match status" value="1"/>
</dbReference>
<evidence type="ECO:0000313" key="4">
    <source>
        <dbReference type="Proteomes" id="UP000198577"/>
    </source>
</evidence>